<dbReference type="EMBL" id="CAJPVI010000005">
    <property type="protein sequence ID" value="CAG2135729.1"/>
    <property type="molecule type" value="Genomic_DNA"/>
</dbReference>
<protein>
    <recommendedName>
        <fullName evidence="2">Phosphatidic acid phosphatase type 2/haloperoxidase domain-containing protein</fullName>
    </recommendedName>
</protein>
<feature type="transmembrane region" description="Helical" evidence="1">
    <location>
        <begin position="128"/>
        <end position="146"/>
    </location>
</feature>
<dbReference type="RefSeq" id="WP_211952330.1">
    <property type="nucleotide sequence ID" value="NZ_CAJPVI010000005.1"/>
</dbReference>
<evidence type="ECO:0000313" key="3">
    <source>
        <dbReference type="EMBL" id="CAG2135729.1"/>
    </source>
</evidence>
<feature type="transmembrane region" description="Helical" evidence="1">
    <location>
        <begin position="158"/>
        <end position="177"/>
    </location>
</feature>
<evidence type="ECO:0000256" key="1">
    <source>
        <dbReference type="SAM" id="Phobius"/>
    </source>
</evidence>
<sequence>MAFWPLVSRFGESTYLLPGAMLIALWLCHRSMPATALRWLAAIAIASALTLITKLAFMGWGVGIAAWDFTGISGHSAMSAAVLPVLLYLCAPASRPWMARFGAAGGIGLALLIGWSRLELHAHSPSEVVSALVLGLAVSLGFLSWPGPKALPRSVAPLAAALVVFTALHALPIPGASTGAHRFVVSMATFLSGRDQPFQRGL</sequence>
<organism evidence="3 4">
    <name type="scientific">Cupriavidus numazuensis</name>
    <dbReference type="NCBI Taxonomy" id="221992"/>
    <lineage>
        <taxon>Bacteria</taxon>
        <taxon>Pseudomonadati</taxon>
        <taxon>Pseudomonadota</taxon>
        <taxon>Betaproteobacteria</taxon>
        <taxon>Burkholderiales</taxon>
        <taxon>Burkholderiaceae</taxon>
        <taxon>Cupriavidus</taxon>
    </lineage>
</organism>
<dbReference type="SUPFAM" id="SSF48317">
    <property type="entry name" value="Acid phosphatase/Vanadium-dependent haloperoxidase"/>
    <property type="match status" value="1"/>
</dbReference>
<feature type="transmembrane region" description="Helical" evidence="1">
    <location>
        <begin position="72"/>
        <end position="90"/>
    </location>
</feature>
<feature type="transmembrane region" description="Helical" evidence="1">
    <location>
        <begin position="97"/>
        <end position="116"/>
    </location>
</feature>
<keyword evidence="1" id="KW-0472">Membrane</keyword>
<proteinExistence type="predicted"/>
<gene>
    <name evidence="3" type="ORF">LMG26411_01133</name>
</gene>
<dbReference type="InterPro" id="IPR036938">
    <property type="entry name" value="PAP2/HPO_sf"/>
</dbReference>
<feature type="domain" description="Phosphatidic acid phosphatase type 2/haloperoxidase" evidence="2">
    <location>
        <begin position="69"/>
        <end position="146"/>
    </location>
</feature>
<dbReference type="Gene3D" id="1.20.144.10">
    <property type="entry name" value="Phosphatidic acid phosphatase type 2/haloperoxidase"/>
    <property type="match status" value="1"/>
</dbReference>
<dbReference type="Proteomes" id="UP000672657">
    <property type="component" value="Unassembled WGS sequence"/>
</dbReference>
<accession>A0ABM8TCC3</accession>
<feature type="transmembrane region" description="Helical" evidence="1">
    <location>
        <begin position="39"/>
        <end position="60"/>
    </location>
</feature>
<reference evidence="3 4" key="1">
    <citation type="submission" date="2021-03" db="EMBL/GenBank/DDBJ databases">
        <authorList>
            <person name="Peeters C."/>
        </authorList>
    </citation>
    <scope>NUCLEOTIDE SEQUENCE [LARGE SCALE GENOMIC DNA]</scope>
    <source>
        <strain evidence="3 4">LMG 26411</strain>
    </source>
</reference>
<dbReference type="InterPro" id="IPR000326">
    <property type="entry name" value="PAP2/HPO"/>
</dbReference>
<dbReference type="Pfam" id="PF01569">
    <property type="entry name" value="PAP2"/>
    <property type="match status" value="1"/>
</dbReference>
<evidence type="ECO:0000259" key="2">
    <source>
        <dbReference type="Pfam" id="PF01569"/>
    </source>
</evidence>
<comment type="caution">
    <text evidence="3">The sequence shown here is derived from an EMBL/GenBank/DDBJ whole genome shotgun (WGS) entry which is preliminary data.</text>
</comment>
<evidence type="ECO:0000313" key="4">
    <source>
        <dbReference type="Proteomes" id="UP000672657"/>
    </source>
</evidence>
<feature type="transmembrane region" description="Helical" evidence="1">
    <location>
        <begin position="6"/>
        <end position="27"/>
    </location>
</feature>
<name>A0ABM8TCC3_9BURK</name>
<keyword evidence="4" id="KW-1185">Reference proteome</keyword>
<keyword evidence="1" id="KW-0812">Transmembrane</keyword>
<keyword evidence="1" id="KW-1133">Transmembrane helix</keyword>